<feature type="repeat" description="TPR" evidence="3">
    <location>
        <begin position="181"/>
        <end position="214"/>
    </location>
</feature>
<dbReference type="InterPro" id="IPR019734">
    <property type="entry name" value="TPR_rpt"/>
</dbReference>
<organism evidence="5 6">
    <name type="scientific">Modicella reniformis</name>
    <dbReference type="NCBI Taxonomy" id="1440133"/>
    <lineage>
        <taxon>Eukaryota</taxon>
        <taxon>Fungi</taxon>
        <taxon>Fungi incertae sedis</taxon>
        <taxon>Mucoromycota</taxon>
        <taxon>Mortierellomycotina</taxon>
        <taxon>Mortierellomycetes</taxon>
        <taxon>Mortierellales</taxon>
        <taxon>Mortierellaceae</taxon>
        <taxon>Modicella</taxon>
    </lineage>
</organism>
<dbReference type="SUPFAM" id="SSF48439">
    <property type="entry name" value="Protein prenylyltransferase"/>
    <property type="match status" value="1"/>
</dbReference>
<dbReference type="Gene3D" id="1.25.40.10">
    <property type="entry name" value="Tetratricopeptide repeat domain"/>
    <property type="match status" value="3"/>
</dbReference>
<evidence type="ECO:0000256" key="4">
    <source>
        <dbReference type="SAM" id="MobiDB-lite"/>
    </source>
</evidence>
<feature type="repeat" description="TPR" evidence="3">
    <location>
        <begin position="283"/>
        <end position="316"/>
    </location>
</feature>
<dbReference type="Pfam" id="PF14559">
    <property type="entry name" value="TPR_19"/>
    <property type="match status" value="1"/>
</dbReference>
<comment type="caution">
    <text evidence="5">The sequence shown here is derived from an EMBL/GenBank/DDBJ whole genome shotgun (WGS) entry which is preliminary data.</text>
</comment>
<dbReference type="GO" id="GO:0016567">
    <property type="term" value="P:protein ubiquitination"/>
    <property type="evidence" value="ECO:0007669"/>
    <property type="project" value="TreeGrafter"/>
</dbReference>
<dbReference type="AlphaFoldDB" id="A0A9P6INV6"/>
<dbReference type="PANTHER" id="PTHR12558:SF13">
    <property type="entry name" value="CELL DIVISION CYCLE PROTEIN 27 HOMOLOG"/>
    <property type="match status" value="1"/>
</dbReference>
<keyword evidence="1 3" id="KW-0802">TPR repeat</keyword>
<dbReference type="Pfam" id="PF00515">
    <property type="entry name" value="TPR_1"/>
    <property type="match status" value="2"/>
</dbReference>
<dbReference type="Pfam" id="PF13181">
    <property type="entry name" value="TPR_8"/>
    <property type="match status" value="1"/>
</dbReference>
<reference evidence="5" key="1">
    <citation type="journal article" date="2020" name="Fungal Divers.">
        <title>Resolving the Mortierellaceae phylogeny through synthesis of multi-gene phylogenetics and phylogenomics.</title>
        <authorList>
            <person name="Vandepol N."/>
            <person name="Liber J."/>
            <person name="Desiro A."/>
            <person name="Na H."/>
            <person name="Kennedy M."/>
            <person name="Barry K."/>
            <person name="Grigoriev I.V."/>
            <person name="Miller A.N."/>
            <person name="O'Donnell K."/>
            <person name="Stajich J.E."/>
            <person name="Bonito G."/>
        </authorList>
    </citation>
    <scope>NUCLEOTIDE SEQUENCE</scope>
    <source>
        <strain evidence="5">MES-2147</strain>
    </source>
</reference>
<evidence type="ECO:0000313" key="6">
    <source>
        <dbReference type="Proteomes" id="UP000749646"/>
    </source>
</evidence>
<evidence type="ECO:0000313" key="5">
    <source>
        <dbReference type="EMBL" id="KAF9942203.1"/>
    </source>
</evidence>
<comment type="similarity">
    <text evidence="2">Belongs to the APC3/CDC27 family.</text>
</comment>
<dbReference type="GO" id="GO:0005737">
    <property type="term" value="C:cytoplasm"/>
    <property type="evidence" value="ECO:0007669"/>
    <property type="project" value="TreeGrafter"/>
</dbReference>
<dbReference type="GO" id="GO:0005680">
    <property type="term" value="C:anaphase-promoting complex"/>
    <property type="evidence" value="ECO:0007669"/>
    <property type="project" value="TreeGrafter"/>
</dbReference>
<feature type="repeat" description="TPR" evidence="3">
    <location>
        <begin position="317"/>
        <end position="350"/>
    </location>
</feature>
<feature type="repeat" description="TPR" evidence="3">
    <location>
        <begin position="351"/>
        <end position="384"/>
    </location>
</feature>
<dbReference type="GO" id="GO:0031145">
    <property type="term" value="P:anaphase-promoting complex-dependent catabolic process"/>
    <property type="evidence" value="ECO:0007669"/>
    <property type="project" value="TreeGrafter"/>
</dbReference>
<feature type="region of interest" description="Disordered" evidence="4">
    <location>
        <begin position="1"/>
        <end position="71"/>
    </location>
</feature>
<gene>
    <name evidence="5" type="primary">CDC27_1</name>
    <name evidence="5" type="ORF">BGZ65_007735</name>
</gene>
<feature type="compositionally biased region" description="Polar residues" evidence="4">
    <location>
        <begin position="58"/>
        <end position="71"/>
    </location>
</feature>
<name>A0A9P6INV6_9FUNG</name>
<dbReference type="GO" id="GO:0007091">
    <property type="term" value="P:metaphase/anaphase transition of mitotic cell cycle"/>
    <property type="evidence" value="ECO:0007669"/>
    <property type="project" value="TreeGrafter"/>
</dbReference>
<dbReference type="OrthoDB" id="10248520at2759"/>
<dbReference type="InterPro" id="IPR011990">
    <property type="entry name" value="TPR-like_helical_dom_sf"/>
</dbReference>
<feature type="compositionally biased region" description="Basic and acidic residues" evidence="4">
    <location>
        <begin position="19"/>
        <end position="29"/>
    </location>
</feature>
<evidence type="ECO:0000256" key="1">
    <source>
        <dbReference type="ARBA" id="ARBA00022803"/>
    </source>
</evidence>
<dbReference type="SUPFAM" id="SSF81901">
    <property type="entry name" value="HCP-like"/>
    <property type="match status" value="1"/>
</dbReference>
<feature type="repeat" description="TPR" evidence="3">
    <location>
        <begin position="419"/>
        <end position="452"/>
    </location>
</feature>
<protein>
    <submittedName>
        <fullName evidence="5">Anaphase-promoting complex subunit cdc27</fullName>
    </submittedName>
</protein>
<sequence>MPSNIQPTLGQTVESPVMEDGHYTLEDRPNPSASSATGELSPPNPPPTDSSDRSSTSIQGQALTGNITKKGLTRSTSITDFPASVLVRGPRRSQSKMGVNLGAKMASTNNEEREQLRDKAAPTIPASSTKDSEIWIEEEGLRIVVDIFRIMARAYGLLAMNKFAEAMPEFERLPFEHLESGWVQCQLGKCKFEMLDYASAARYFEHARELEPNLQRDMEIYSTCLWQLRKEMVLSTLAKELKEANHQSPQAWVALGNAYSLKHESDQALKCFQRAIQLNDRFAYAHTLSGLEYSELEEYDKAQTEFRTAMSIDPRHYNAWYGMGVIYNKMGKNDLALIHLKEAHKLNPSNSVLLYLVGTIQEKMNRTTEALRSFEQAIDLDPTNVAARFRKALVQYDMEQYDEALKELEAVMKLSPDEANVFVLQGRVLLKMGNKEQALRYFTWALNLDSKSSHAIRDLIEKVNYDSENGRDGYEVKIDMD</sequence>
<evidence type="ECO:0000256" key="3">
    <source>
        <dbReference type="PROSITE-ProRule" id="PRU00339"/>
    </source>
</evidence>
<dbReference type="EMBL" id="JAAAHW010009370">
    <property type="protein sequence ID" value="KAF9942203.1"/>
    <property type="molecule type" value="Genomic_DNA"/>
</dbReference>
<feature type="repeat" description="TPR" evidence="3">
    <location>
        <begin position="249"/>
        <end position="282"/>
    </location>
</feature>
<feature type="compositionally biased region" description="Basic and acidic residues" evidence="4">
    <location>
        <begin position="110"/>
        <end position="120"/>
    </location>
</feature>
<feature type="repeat" description="TPR" evidence="3">
    <location>
        <begin position="385"/>
        <end position="418"/>
    </location>
</feature>
<dbReference type="GO" id="GO:0051301">
    <property type="term" value="P:cell division"/>
    <property type="evidence" value="ECO:0007669"/>
    <property type="project" value="TreeGrafter"/>
</dbReference>
<dbReference type="PANTHER" id="PTHR12558">
    <property type="entry name" value="CELL DIVISION CYCLE 16,23,27"/>
    <property type="match status" value="1"/>
</dbReference>
<dbReference type="SMART" id="SM00028">
    <property type="entry name" value="TPR"/>
    <property type="match status" value="7"/>
</dbReference>
<feature type="compositionally biased region" description="Polar residues" evidence="4">
    <location>
        <begin position="1"/>
        <end position="14"/>
    </location>
</feature>
<proteinExistence type="inferred from homology"/>
<feature type="region of interest" description="Disordered" evidence="4">
    <location>
        <begin position="106"/>
        <end position="125"/>
    </location>
</feature>
<dbReference type="PROSITE" id="PS50005">
    <property type="entry name" value="TPR"/>
    <property type="match status" value="7"/>
</dbReference>
<evidence type="ECO:0000256" key="2">
    <source>
        <dbReference type="ARBA" id="ARBA00038210"/>
    </source>
</evidence>
<dbReference type="Proteomes" id="UP000749646">
    <property type="component" value="Unassembled WGS sequence"/>
</dbReference>
<accession>A0A9P6INV6</accession>
<keyword evidence="6" id="KW-1185">Reference proteome</keyword>